<organism evidence="7 8">
    <name type="scientific">Neodiprion lecontei</name>
    <name type="common">Redheaded pine sawfly</name>
    <dbReference type="NCBI Taxonomy" id="441921"/>
    <lineage>
        <taxon>Eukaryota</taxon>
        <taxon>Metazoa</taxon>
        <taxon>Ecdysozoa</taxon>
        <taxon>Arthropoda</taxon>
        <taxon>Hexapoda</taxon>
        <taxon>Insecta</taxon>
        <taxon>Pterygota</taxon>
        <taxon>Neoptera</taxon>
        <taxon>Endopterygota</taxon>
        <taxon>Hymenoptera</taxon>
        <taxon>Tenthredinoidea</taxon>
        <taxon>Diprionidae</taxon>
        <taxon>Diprioninae</taxon>
        <taxon>Neodiprion</taxon>
    </lineage>
</organism>
<gene>
    <name evidence="8" type="primary">LOC124294945</name>
</gene>
<protein>
    <submittedName>
        <fullName evidence="8">Proton-coupled amino acid transporter-like protein pathetic</fullName>
    </submittedName>
</protein>
<evidence type="ECO:0000313" key="8">
    <source>
        <dbReference type="RefSeq" id="XP_046598559.1"/>
    </source>
</evidence>
<keyword evidence="3 5" id="KW-1133">Transmembrane helix</keyword>
<dbReference type="Pfam" id="PF01490">
    <property type="entry name" value="Aa_trans"/>
    <property type="match status" value="1"/>
</dbReference>
<reference evidence="8" key="1">
    <citation type="submission" date="2025-08" db="UniProtKB">
        <authorList>
            <consortium name="RefSeq"/>
        </authorList>
    </citation>
    <scope>IDENTIFICATION</scope>
    <source>
        <tissue evidence="8">Thorax and Abdomen</tissue>
    </source>
</reference>
<accession>A0ABM3GE56</accession>
<dbReference type="RefSeq" id="XP_046598559.1">
    <property type="nucleotide sequence ID" value="XM_046742603.1"/>
</dbReference>
<sequence length="131" mass="14836">MPVYCTIFLFALHNMCLLMPLENSMKTPDHLPTILAISMTFSSTIYLLFGLFGYNKYINPCDTVIKNLPLDEPAAQAVKIAITLSVMFGYAIHYFVPVSIIWPQIMGKVNEDKRRIFEIVFRIGGVIVTSK</sequence>
<evidence type="ECO:0000256" key="3">
    <source>
        <dbReference type="ARBA" id="ARBA00022989"/>
    </source>
</evidence>
<keyword evidence="4 5" id="KW-0472">Membrane</keyword>
<keyword evidence="7" id="KW-1185">Reference proteome</keyword>
<evidence type="ECO:0000259" key="6">
    <source>
        <dbReference type="Pfam" id="PF01490"/>
    </source>
</evidence>
<name>A0ABM3GE56_NEOLC</name>
<feature type="transmembrane region" description="Helical" evidence="5">
    <location>
        <begin position="34"/>
        <end position="54"/>
    </location>
</feature>
<dbReference type="Proteomes" id="UP000829291">
    <property type="component" value="Chromosome 6"/>
</dbReference>
<dbReference type="PANTHER" id="PTHR22950:SF349">
    <property type="entry name" value="AMINO ACID TRANSPORTER TRANSMEMBRANE DOMAIN-CONTAINING PROTEIN"/>
    <property type="match status" value="1"/>
</dbReference>
<comment type="subcellular location">
    <subcellularLocation>
        <location evidence="1">Membrane</location>
        <topology evidence="1">Multi-pass membrane protein</topology>
    </subcellularLocation>
</comment>
<feature type="domain" description="Amino acid transporter transmembrane" evidence="6">
    <location>
        <begin position="5"/>
        <end position="129"/>
    </location>
</feature>
<dbReference type="InterPro" id="IPR013057">
    <property type="entry name" value="AA_transpt_TM"/>
</dbReference>
<keyword evidence="2 5" id="KW-0812">Transmembrane</keyword>
<evidence type="ECO:0000256" key="4">
    <source>
        <dbReference type="ARBA" id="ARBA00023136"/>
    </source>
</evidence>
<feature type="transmembrane region" description="Helical" evidence="5">
    <location>
        <begin position="74"/>
        <end position="96"/>
    </location>
</feature>
<evidence type="ECO:0000313" key="7">
    <source>
        <dbReference type="Proteomes" id="UP000829291"/>
    </source>
</evidence>
<dbReference type="PANTHER" id="PTHR22950">
    <property type="entry name" value="AMINO ACID TRANSPORTER"/>
    <property type="match status" value="1"/>
</dbReference>
<evidence type="ECO:0000256" key="2">
    <source>
        <dbReference type="ARBA" id="ARBA00022692"/>
    </source>
</evidence>
<dbReference type="GeneID" id="124294945"/>
<proteinExistence type="predicted"/>
<feature type="transmembrane region" description="Helical" evidence="5">
    <location>
        <begin position="6"/>
        <end position="22"/>
    </location>
</feature>
<evidence type="ECO:0000256" key="5">
    <source>
        <dbReference type="SAM" id="Phobius"/>
    </source>
</evidence>
<evidence type="ECO:0000256" key="1">
    <source>
        <dbReference type="ARBA" id="ARBA00004141"/>
    </source>
</evidence>